<dbReference type="Gene3D" id="2.130.10.10">
    <property type="entry name" value="YVTN repeat-like/Quinoprotein amine dehydrogenase"/>
    <property type="match status" value="1"/>
</dbReference>
<keyword evidence="2" id="KW-0677">Repeat</keyword>
<sequence>MEAPYKRLKHGTTQIFHREVGLSPPRNFTRRFSASELMVEKLNLYGKLLGHDSCVNAIEFNSAGNLLVSGSDDMQVMVWDWGTKTKRVSYHSGHYDNIFQARIMPFSDDQRIVTSSADGQVRLGQLSENGTVYTKRLGKHLGRVYKLAVEPGSPYIFYSCSEDGFVNHFDMRTDSSTKLFYCTVLADSKRHLNTIKLNAIEIDSRNPNYFAVGGSDEYARVYDIRKCQWNASCQADVPVNTFCPRHLMGNESVHITGLAYSNMSELLLTYNDELIYVFQKNMGMGPSPVSIQPEDLQKMEDPQVYMGHRNSQTIKGVNFFGPNHEYVMSGSDCGHIFIWKKQGAKLVRVMLGDQDVVNQLEPHPHLPIFATCGIEKSVKLWTPIASEAPPLPGNIEKIMESNKQGREAQPLLTLGPDVIMHLLRMQRRQSLAYIERRYGRDDVESDEDERGAHGSGFSGVDASSDEGSRENPSDCNVN</sequence>
<feature type="repeat" description="WD" evidence="3">
    <location>
        <begin position="48"/>
        <end position="80"/>
    </location>
</feature>
<organism evidence="5 6">
    <name type="scientific">Erythroxylum novogranatense</name>
    <dbReference type="NCBI Taxonomy" id="1862640"/>
    <lineage>
        <taxon>Eukaryota</taxon>
        <taxon>Viridiplantae</taxon>
        <taxon>Streptophyta</taxon>
        <taxon>Embryophyta</taxon>
        <taxon>Tracheophyta</taxon>
        <taxon>Spermatophyta</taxon>
        <taxon>Magnoliopsida</taxon>
        <taxon>eudicotyledons</taxon>
        <taxon>Gunneridae</taxon>
        <taxon>Pentapetalae</taxon>
        <taxon>rosids</taxon>
        <taxon>fabids</taxon>
        <taxon>Malpighiales</taxon>
        <taxon>Erythroxylaceae</taxon>
        <taxon>Erythroxylum</taxon>
    </lineage>
</organism>
<dbReference type="PANTHER" id="PTHR15574">
    <property type="entry name" value="WD REPEAT DOMAIN-CONTAINING FAMILY"/>
    <property type="match status" value="1"/>
</dbReference>
<evidence type="ECO:0000256" key="1">
    <source>
        <dbReference type="ARBA" id="ARBA00022574"/>
    </source>
</evidence>
<dbReference type="GO" id="GO:0005737">
    <property type="term" value="C:cytoplasm"/>
    <property type="evidence" value="ECO:0007669"/>
    <property type="project" value="TreeGrafter"/>
</dbReference>
<proteinExistence type="predicted"/>
<gene>
    <name evidence="5" type="ORF">K2173_023637</name>
</gene>
<evidence type="ECO:0000313" key="6">
    <source>
        <dbReference type="Proteomes" id="UP001159364"/>
    </source>
</evidence>
<dbReference type="InterPro" id="IPR045151">
    <property type="entry name" value="DCAF8"/>
</dbReference>
<keyword evidence="6" id="KW-1185">Reference proteome</keyword>
<dbReference type="GO" id="GO:0080008">
    <property type="term" value="C:Cul4-RING E3 ubiquitin ligase complex"/>
    <property type="evidence" value="ECO:0007669"/>
    <property type="project" value="TreeGrafter"/>
</dbReference>
<dbReference type="InterPro" id="IPR015943">
    <property type="entry name" value="WD40/YVTN_repeat-like_dom_sf"/>
</dbReference>
<evidence type="ECO:0000256" key="2">
    <source>
        <dbReference type="ARBA" id="ARBA00022737"/>
    </source>
</evidence>
<dbReference type="Pfam" id="PF00400">
    <property type="entry name" value="WD40"/>
    <property type="match status" value="3"/>
</dbReference>
<feature type="region of interest" description="Disordered" evidence="4">
    <location>
        <begin position="439"/>
        <end position="478"/>
    </location>
</feature>
<dbReference type="PROSITE" id="PS50082">
    <property type="entry name" value="WD_REPEATS_2"/>
    <property type="match status" value="1"/>
</dbReference>
<dbReference type="AlphaFoldDB" id="A0AAV8TPL8"/>
<name>A0AAV8TPL8_9ROSI</name>
<dbReference type="PROSITE" id="PS50294">
    <property type="entry name" value="WD_REPEATS_REGION"/>
    <property type="match status" value="1"/>
</dbReference>
<keyword evidence="1 3" id="KW-0853">WD repeat</keyword>
<dbReference type="SUPFAM" id="SSF50978">
    <property type="entry name" value="WD40 repeat-like"/>
    <property type="match status" value="1"/>
</dbReference>
<dbReference type="EMBL" id="JAIWQS010000004">
    <property type="protein sequence ID" value="KAJ8768733.1"/>
    <property type="molecule type" value="Genomic_DNA"/>
</dbReference>
<comment type="caution">
    <text evidence="5">The sequence shown here is derived from an EMBL/GenBank/DDBJ whole genome shotgun (WGS) entry which is preliminary data.</text>
</comment>
<dbReference type="Proteomes" id="UP001159364">
    <property type="component" value="Linkage Group LG04"/>
</dbReference>
<dbReference type="InterPro" id="IPR036322">
    <property type="entry name" value="WD40_repeat_dom_sf"/>
</dbReference>
<evidence type="ECO:0000256" key="4">
    <source>
        <dbReference type="SAM" id="MobiDB-lite"/>
    </source>
</evidence>
<dbReference type="SMART" id="SM00320">
    <property type="entry name" value="WD40"/>
    <property type="match status" value="7"/>
</dbReference>
<protein>
    <submittedName>
        <fullName evidence="5">Uncharacterized protein</fullName>
    </submittedName>
</protein>
<dbReference type="PANTHER" id="PTHR15574:SF65">
    <property type="entry name" value="TRANSDUCIN_WD40 REPEAT-LIKE SUPERFAMILY PROTEIN"/>
    <property type="match status" value="1"/>
</dbReference>
<dbReference type="InterPro" id="IPR001680">
    <property type="entry name" value="WD40_rpt"/>
</dbReference>
<evidence type="ECO:0000256" key="3">
    <source>
        <dbReference type="PROSITE-ProRule" id="PRU00221"/>
    </source>
</evidence>
<evidence type="ECO:0000313" key="5">
    <source>
        <dbReference type="EMBL" id="KAJ8768733.1"/>
    </source>
</evidence>
<reference evidence="5 6" key="1">
    <citation type="submission" date="2021-09" db="EMBL/GenBank/DDBJ databases">
        <title>Genomic insights and catalytic innovation underlie evolution of tropane alkaloids biosynthesis.</title>
        <authorList>
            <person name="Wang Y.-J."/>
            <person name="Tian T."/>
            <person name="Huang J.-P."/>
            <person name="Huang S.-X."/>
        </authorList>
    </citation>
    <scope>NUCLEOTIDE SEQUENCE [LARGE SCALE GENOMIC DNA]</scope>
    <source>
        <strain evidence="5">KIB-2018</strain>
        <tissue evidence="5">Leaf</tissue>
    </source>
</reference>
<accession>A0AAV8TPL8</accession>